<evidence type="ECO:0000313" key="2">
    <source>
        <dbReference type="EMBL" id="PLW88003.1"/>
    </source>
</evidence>
<feature type="domain" description="DUF7281" evidence="1">
    <location>
        <begin position="118"/>
        <end position="276"/>
    </location>
</feature>
<proteinExistence type="predicted"/>
<dbReference type="EMBL" id="PKUR01000001">
    <property type="protein sequence ID" value="PLW88003.1"/>
    <property type="molecule type" value="Genomic_DNA"/>
</dbReference>
<dbReference type="InterPro" id="IPR036078">
    <property type="entry name" value="Spo11/TopoVI_A_sf"/>
</dbReference>
<protein>
    <recommendedName>
        <fullName evidence="1">DUF7281 domain-containing protein</fullName>
    </recommendedName>
</protein>
<organism evidence="2 3">
    <name type="scientific">Halioglobus japonicus</name>
    <dbReference type="NCBI Taxonomy" id="930805"/>
    <lineage>
        <taxon>Bacteria</taxon>
        <taxon>Pseudomonadati</taxon>
        <taxon>Pseudomonadota</taxon>
        <taxon>Gammaproteobacteria</taxon>
        <taxon>Cellvibrionales</taxon>
        <taxon>Halieaceae</taxon>
        <taxon>Halioglobus</taxon>
    </lineage>
</organism>
<dbReference type="AlphaFoldDB" id="A0AAP8MHN8"/>
<dbReference type="SUPFAM" id="SSF56726">
    <property type="entry name" value="DNA topoisomerase IV, alpha subunit"/>
    <property type="match status" value="1"/>
</dbReference>
<gene>
    <name evidence="2" type="ORF">C0029_05445</name>
</gene>
<dbReference type="Proteomes" id="UP000235162">
    <property type="component" value="Unassembled WGS sequence"/>
</dbReference>
<comment type="caution">
    <text evidence="2">The sequence shown here is derived from an EMBL/GenBank/DDBJ whole genome shotgun (WGS) entry which is preliminary data.</text>
</comment>
<dbReference type="GO" id="GO:0005694">
    <property type="term" value="C:chromosome"/>
    <property type="evidence" value="ECO:0007669"/>
    <property type="project" value="InterPro"/>
</dbReference>
<dbReference type="KEGG" id="hja:BST95_12740"/>
<dbReference type="GO" id="GO:0003677">
    <property type="term" value="F:DNA binding"/>
    <property type="evidence" value="ECO:0007669"/>
    <property type="project" value="InterPro"/>
</dbReference>
<evidence type="ECO:0000259" key="1">
    <source>
        <dbReference type="Pfam" id="PF23947"/>
    </source>
</evidence>
<reference evidence="2 3" key="1">
    <citation type="submission" date="2018-01" db="EMBL/GenBank/DDBJ databases">
        <title>The draft genome sequence of Halioglobus japonicus S1-36.</title>
        <authorList>
            <person name="Du Z.-J."/>
            <person name="Shi M.-J."/>
        </authorList>
    </citation>
    <scope>NUCLEOTIDE SEQUENCE [LARGE SCALE GENOMIC DNA]</scope>
    <source>
        <strain evidence="2 3">S1-36</strain>
    </source>
</reference>
<accession>A0AAP8MHN8</accession>
<name>A0AAP8MHN8_9GAMM</name>
<sequence length="305" mass="34861">MLTGKQYLLIKNMLDRRDRRTILSSAWLELHNEYGLGKPVGKHMIQWTRDDHKKWREIIAPREMAREAADLGADRTSVAKYTPDEKISKVSVREGRVFCQAIHTNLFLKQGPIEVYPEVEYVVSQDDIDLQKYGAILIVENLEAYIYCHSFVFADLNYLTLVVYRGHDASARAVNALLERTPERMKVIIFPDADPAGVSIAMSTETASHVIVPDLFCLSAEDSVGERFSKQLAKFPDLRDRAKSHSIDFQEYVDHLLNRGYAVSQERLCSRHIRLNTLVLRMGSTSTQCTSSTFERLKKSIDFGM</sequence>
<dbReference type="InterPro" id="IPR055705">
    <property type="entry name" value="DUF7281"/>
</dbReference>
<evidence type="ECO:0000313" key="3">
    <source>
        <dbReference type="Proteomes" id="UP000235162"/>
    </source>
</evidence>
<dbReference type="Pfam" id="PF23947">
    <property type="entry name" value="DUF7281"/>
    <property type="match status" value="1"/>
</dbReference>
<keyword evidence="3" id="KW-1185">Reference proteome</keyword>
<dbReference type="RefSeq" id="WP_084199934.1">
    <property type="nucleotide sequence ID" value="NZ_BMYL01000005.1"/>
</dbReference>